<dbReference type="PANTHER" id="PTHR30399:SF1">
    <property type="entry name" value="UTP PYROPHOSPHATASE"/>
    <property type="match status" value="1"/>
</dbReference>
<evidence type="ECO:0000313" key="2">
    <source>
        <dbReference type="EMBL" id="MBC2776267.1"/>
    </source>
</evidence>
<protein>
    <submittedName>
        <fullName evidence="2">M48 family metallopeptidase</fullName>
    </submittedName>
</protein>
<comment type="caution">
    <text evidence="2">The sequence shown here is derived from an EMBL/GenBank/DDBJ whole genome shotgun (WGS) entry which is preliminary data.</text>
</comment>
<sequence length="209" mass="23324">MKLRVDPRDGAVVLSLPPRASLARAERWAEGQRDWVEAQLSRVAPERPVLPGAPLPYRGATILIDWEASRPRTPRLEDERLCFGGPEEAVETRAIRWLKAEARRHLSEETAHYAALAGVPVAKVSIGDPRTRWGSCSSSGAIRYNWRLVMAPPRVLSATAAHEVAHRVHMNHGPRFHALVEEIFGADPAPERRWLKENGAALYRIGRSS</sequence>
<dbReference type="Proteomes" id="UP000564378">
    <property type="component" value="Unassembled WGS sequence"/>
</dbReference>
<dbReference type="PANTHER" id="PTHR30399">
    <property type="entry name" value="UNCHARACTERIZED PROTEIN YGJP"/>
    <property type="match status" value="1"/>
</dbReference>
<gene>
    <name evidence="2" type="ORF">H6P80_01410</name>
</gene>
<proteinExistence type="predicted"/>
<dbReference type="EMBL" id="JACJVJ010000001">
    <property type="protein sequence ID" value="MBC2776267.1"/>
    <property type="molecule type" value="Genomic_DNA"/>
</dbReference>
<evidence type="ECO:0000313" key="3">
    <source>
        <dbReference type="Proteomes" id="UP000564378"/>
    </source>
</evidence>
<dbReference type="Pfam" id="PF01863">
    <property type="entry name" value="YgjP-like"/>
    <property type="match status" value="1"/>
</dbReference>
<dbReference type="AlphaFoldDB" id="A0A842HV05"/>
<organism evidence="2 3">
    <name type="scientific">Parasphingopyxis marina</name>
    <dbReference type="NCBI Taxonomy" id="2761622"/>
    <lineage>
        <taxon>Bacteria</taxon>
        <taxon>Pseudomonadati</taxon>
        <taxon>Pseudomonadota</taxon>
        <taxon>Alphaproteobacteria</taxon>
        <taxon>Sphingomonadales</taxon>
        <taxon>Sphingomonadaceae</taxon>
        <taxon>Parasphingopyxis</taxon>
    </lineage>
</organism>
<reference evidence="2 3" key="1">
    <citation type="submission" date="2020-08" db="EMBL/GenBank/DDBJ databases">
        <title>Draft genome sequence of Parasphingopyxis sp. GrpM-11.</title>
        <authorList>
            <person name="Oh J."/>
            <person name="Roh D.-H."/>
        </authorList>
    </citation>
    <scope>NUCLEOTIDE SEQUENCE [LARGE SCALE GENOMIC DNA]</scope>
    <source>
        <strain evidence="2 3">GrpM-11</strain>
    </source>
</reference>
<accession>A0A842HV05</accession>
<evidence type="ECO:0000259" key="1">
    <source>
        <dbReference type="Pfam" id="PF01863"/>
    </source>
</evidence>
<name>A0A842HV05_9SPHN</name>
<dbReference type="InterPro" id="IPR053136">
    <property type="entry name" value="UTP_pyrophosphatase-like"/>
</dbReference>
<dbReference type="CDD" id="cd07344">
    <property type="entry name" value="M48_yhfN_like"/>
    <property type="match status" value="1"/>
</dbReference>
<dbReference type="Gene3D" id="3.30.2010.10">
    <property type="entry name" value="Metalloproteases ('zincins'), catalytic domain"/>
    <property type="match status" value="1"/>
</dbReference>
<feature type="domain" description="YgjP-like metallopeptidase" evidence="1">
    <location>
        <begin position="2"/>
        <end position="197"/>
    </location>
</feature>
<dbReference type="InterPro" id="IPR002725">
    <property type="entry name" value="YgjP-like_metallopeptidase"/>
</dbReference>
<keyword evidence="3" id="KW-1185">Reference proteome</keyword>